<name>A0A9J6GEU5_HAELO</name>
<comment type="caution">
    <text evidence="1">The sequence shown here is derived from an EMBL/GenBank/DDBJ whole genome shotgun (WGS) entry which is preliminary data.</text>
</comment>
<proteinExistence type="predicted"/>
<evidence type="ECO:0000313" key="1">
    <source>
        <dbReference type="EMBL" id="KAH9373319.1"/>
    </source>
</evidence>
<dbReference type="AlphaFoldDB" id="A0A9J6GEU5"/>
<reference evidence="1 2" key="1">
    <citation type="journal article" date="2020" name="Cell">
        <title>Large-Scale Comparative Analyses of Tick Genomes Elucidate Their Genetic Diversity and Vector Capacities.</title>
        <authorList>
            <consortium name="Tick Genome and Microbiome Consortium (TIGMIC)"/>
            <person name="Jia N."/>
            <person name="Wang J."/>
            <person name="Shi W."/>
            <person name="Du L."/>
            <person name="Sun Y."/>
            <person name="Zhan W."/>
            <person name="Jiang J.F."/>
            <person name="Wang Q."/>
            <person name="Zhang B."/>
            <person name="Ji P."/>
            <person name="Bell-Sakyi L."/>
            <person name="Cui X.M."/>
            <person name="Yuan T.T."/>
            <person name="Jiang B.G."/>
            <person name="Yang W.F."/>
            <person name="Lam T.T."/>
            <person name="Chang Q.C."/>
            <person name="Ding S.J."/>
            <person name="Wang X.J."/>
            <person name="Zhu J.G."/>
            <person name="Ruan X.D."/>
            <person name="Zhao L."/>
            <person name="Wei J.T."/>
            <person name="Ye R.Z."/>
            <person name="Que T.C."/>
            <person name="Du C.H."/>
            <person name="Zhou Y.H."/>
            <person name="Cheng J.X."/>
            <person name="Dai P.F."/>
            <person name="Guo W.B."/>
            <person name="Han X.H."/>
            <person name="Huang E.J."/>
            <person name="Li L.F."/>
            <person name="Wei W."/>
            <person name="Gao Y.C."/>
            <person name="Liu J.Z."/>
            <person name="Shao H.Z."/>
            <person name="Wang X."/>
            <person name="Wang C.C."/>
            <person name="Yang T.C."/>
            <person name="Huo Q.B."/>
            <person name="Li W."/>
            <person name="Chen H.Y."/>
            <person name="Chen S.E."/>
            <person name="Zhou L.G."/>
            <person name="Ni X.B."/>
            <person name="Tian J.H."/>
            <person name="Sheng Y."/>
            <person name="Liu T."/>
            <person name="Pan Y.S."/>
            <person name="Xia L.Y."/>
            <person name="Li J."/>
            <person name="Zhao F."/>
            <person name="Cao W.C."/>
        </authorList>
    </citation>
    <scope>NUCLEOTIDE SEQUENCE [LARGE SCALE GENOMIC DNA]</scope>
    <source>
        <strain evidence="1">HaeL-2018</strain>
    </source>
</reference>
<dbReference type="Proteomes" id="UP000821853">
    <property type="component" value="Chromosome 4"/>
</dbReference>
<keyword evidence="2" id="KW-1185">Reference proteome</keyword>
<dbReference type="VEuPathDB" id="VectorBase:HLOH_052298"/>
<protein>
    <submittedName>
        <fullName evidence="1">Uncharacterized protein</fullName>
    </submittedName>
</protein>
<gene>
    <name evidence="1" type="ORF">HPB48_018372</name>
</gene>
<organism evidence="1 2">
    <name type="scientific">Haemaphysalis longicornis</name>
    <name type="common">Bush tick</name>
    <dbReference type="NCBI Taxonomy" id="44386"/>
    <lineage>
        <taxon>Eukaryota</taxon>
        <taxon>Metazoa</taxon>
        <taxon>Ecdysozoa</taxon>
        <taxon>Arthropoda</taxon>
        <taxon>Chelicerata</taxon>
        <taxon>Arachnida</taxon>
        <taxon>Acari</taxon>
        <taxon>Parasitiformes</taxon>
        <taxon>Ixodida</taxon>
        <taxon>Ixodoidea</taxon>
        <taxon>Ixodidae</taxon>
        <taxon>Haemaphysalinae</taxon>
        <taxon>Haemaphysalis</taxon>
    </lineage>
</organism>
<accession>A0A9J6GEU5</accession>
<sequence>MFEDLIQDREVVKDLTRLSRKQSCGIGSSGGGVSTADLSALPDDLEHLQNEQLCFGGKVSGDDQGTRTGDGAEAADAVGARRGSPVTCCCGDNRGFNVRDTQRDDMTGIVVANGGRFPCLHIGVTGLRPNHRYFLALDFVDVGGIVDAFSLPDLTGIPTYMRAPRPYYAPRPNNLQGYQWTSGVLYFNLNSIANGGLQEAA</sequence>
<dbReference type="OrthoDB" id="10431158at2759"/>
<evidence type="ECO:0000313" key="2">
    <source>
        <dbReference type="Proteomes" id="UP000821853"/>
    </source>
</evidence>
<dbReference type="EMBL" id="JABSTR010000006">
    <property type="protein sequence ID" value="KAH9373319.1"/>
    <property type="molecule type" value="Genomic_DNA"/>
</dbReference>